<keyword evidence="2" id="KW-1185">Reference proteome</keyword>
<name>A0ACA9QKN4_9GLOM</name>
<accession>A0ACA9QKN4</accession>
<dbReference type="Proteomes" id="UP000789920">
    <property type="component" value="Unassembled WGS sequence"/>
</dbReference>
<sequence length="108" mass="13065">FNLCFFCENDRARLARSNNPFDLRSMNQNNPVNLRNNQETKNDLLRVENKIDRLQEQITQLIELQKEDQKRIKNLENELEIERKHSKDIDSWYRRMLDNMIGNEKGKS</sequence>
<evidence type="ECO:0000313" key="2">
    <source>
        <dbReference type="Proteomes" id="UP000789920"/>
    </source>
</evidence>
<proteinExistence type="predicted"/>
<dbReference type="EMBL" id="CAJVQC010034543">
    <property type="protein sequence ID" value="CAG8756628.1"/>
    <property type="molecule type" value="Genomic_DNA"/>
</dbReference>
<evidence type="ECO:0000313" key="1">
    <source>
        <dbReference type="EMBL" id="CAG8756628.1"/>
    </source>
</evidence>
<comment type="caution">
    <text evidence="1">The sequence shown here is derived from an EMBL/GenBank/DDBJ whole genome shotgun (WGS) entry which is preliminary data.</text>
</comment>
<gene>
    <name evidence="1" type="ORF">RPERSI_LOCUS14746</name>
</gene>
<protein>
    <submittedName>
        <fullName evidence="1">15400_t:CDS:1</fullName>
    </submittedName>
</protein>
<organism evidence="1 2">
    <name type="scientific">Racocetra persica</name>
    <dbReference type="NCBI Taxonomy" id="160502"/>
    <lineage>
        <taxon>Eukaryota</taxon>
        <taxon>Fungi</taxon>
        <taxon>Fungi incertae sedis</taxon>
        <taxon>Mucoromycota</taxon>
        <taxon>Glomeromycotina</taxon>
        <taxon>Glomeromycetes</taxon>
        <taxon>Diversisporales</taxon>
        <taxon>Gigasporaceae</taxon>
        <taxon>Racocetra</taxon>
    </lineage>
</organism>
<reference evidence="1" key="1">
    <citation type="submission" date="2021-06" db="EMBL/GenBank/DDBJ databases">
        <authorList>
            <person name="Kallberg Y."/>
            <person name="Tangrot J."/>
            <person name="Rosling A."/>
        </authorList>
    </citation>
    <scope>NUCLEOTIDE SEQUENCE</scope>
    <source>
        <strain evidence="1">MA461A</strain>
    </source>
</reference>
<feature type="non-terminal residue" evidence="1">
    <location>
        <position position="1"/>
    </location>
</feature>